<feature type="repeat" description="WD" evidence="17">
    <location>
        <begin position="256"/>
        <end position="298"/>
    </location>
</feature>
<feature type="region of interest" description="Disordered" evidence="18">
    <location>
        <begin position="873"/>
        <end position="895"/>
    </location>
</feature>
<evidence type="ECO:0000256" key="18">
    <source>
        <dbReference type="SAM" id="MobiDB-lite"/>
    </source>
</evidence>
<name>A0A669CV96_ORENI</name>
<dbReference type="Ensembl" id="ENSONIT00000055494.1">
    <property type="protein sequence ID" value="ENSONIP00000051317.1"/>
    <property type="gene ID" value="ENSONIG00000015395.2"/>
</dbReference>
<dbReference type="OrthoDB" id="542917at2759"/>
<dbReference type="GeneID" id="100693107"/>
<dbReference type="AlphaFoldDB" id="A0A669CV96"/>
<dbReference type="PROSITE" id="PS50082">
    <property type="entry name" value="WD_REPEATS_2"/>
    <property type="match status" value="2"/>
</dbReference>
<dbReference type="SMART" id="SM00320">
    <property type="entry name" value="WD40"/>
    <property type="match status" value="6"/>
</dbReference>
<keyword evidence="20" id="KW-1185">Reference proteome</keyword>
<evidence type="ECO:0000256" key="6">
    <source>
        <dbReference type="ARBA" id="ARBA00022574"/>
    </source>
</evidence>
<dbReference type="InterPro" id="IPR001680">
    <property type="entry name" value="WD40_rpt"/>
</dbReference>
<feature type="compositionally biased region" description="Acidic residues" evidence="18">
    <location>
        <begin position="595"/>
        <end position="611"/>
    </location>
</feature>
<dbReference type="FunFam" id="2.130.10.10:FF:000009">
    <property type="entry name" value="Protein transport protein Sec31A isoform A"/>
    <property type="match status" value="1"/>
</dbReference>
<keyword evidence="6 17" id="KW-0853">WD repeat</keyword>
<dbReference type="Proteomes" id="UP000005207">
    <property type="component" value="Linkage group LG7"/>
</dbReference>
<feature type="region of interest" description="Disordered" evidence="18">
    <location>
        <begin position="595"/>
        <end position="617"/>
    </location>
</feature>
<dbReference type="SUPFAM" id="SSF50978">
    <property type="entry name" value="WD40 repeat-like"/>
    <property type="match status" value="1"/>
</dbReference>
<dbReference type="Gene3D" id="1.20.940.10">
    <property type="entry name" value="Functional domain of the splicing factor Prp18"/>
    <property type="match status" value="1"/>
</dbReference>
<feature type="region of interest" description="Disordered" evidence="18">
    <location>
        <begin position="562"/>
        <end position="581"/>
    </location>
</feature>
<evidence type="ECO:0000256" key="15">
    <source>
        <dbReference type="ARBA" id="ARBA00041470"/>
    </source>
</evidence>
<dbReference type="RefSeq" id="XP_005459733.1">
    <property type="nucleotide sequence ID" value="XM_005459676.4"/>
</dbReference>
<comment type="similarity">
    <text evidence="3">Belongs to the WD repeat SEC31 family.</text>
</comment>
<dbReference type="GO" id="GO:0005789">
    <property type="term" value="C:endoplasmic reticulum membrane"/>
    <property type="evidence" value="ECO:0007669"/>
    <property type="project" value="UniProtKB-SubCell"/>
</dbReference>
<proteinExistence type="inferred from homology"/>
<feature type="compositionally biased region" description="Polar residues" evidence="18">
    <location>
        <begin position="926"/>
        <end position="935"/>
    </location>
</feature>
<feature type="region of interest" description="Disordered" evidence="18">
    <location>
        <begin position="913"/>
        <end position="935"/>
    </location>
</feature>
<comment type="subcellular location">
    <subcellularLocation>
        <location evidence="1">Cytoplasmic vesicle</location>
        <location evidence="1">COPII-coated vesicle membrane</location>
        <topology evidence="1">Peripheral membrane protein</topology>
        <orientation evidence="1">Cytoplasmic side</orientation>
    </subcellularLocation>
    <subcellularLocation>
        <location evidence="2">Endoplasmic reticulum membrane</location>
        <topology evidence="2">Peripheral membrane protein</topology>
    </subcellularLocation>
</comment>
<dbReference type="Gene3D" id="1.25.40.1030">
    <property type="match status" value="1"/>
</dbReference>
<dbReference type="GO" id="GO:0015031">
    <property type="term" value="P:protein transport"/>
    <property type="evidence" value="ECO:0007669"/>
    <property type="project" value="UniProtKB-KW"/>
</dbReference>
<evidence type="ECO:0000256" key="14">
    <source>
        <dbReference type="ARBA" id="ARBA00039468"/>
    </source>
</evidence>
<dbReference type="InterPro" id="IPR040251">
    <property type="entry name" value="SEC31-like"/>
</dbReference>
<keyword evidence="5" id="KW-0963">Cytoplasm</keyword>
<protein>
    <recommendedName>
        <fullName evidence="14">Protein transport protein Sec31A</fullName>
    </recommendedName>
    <alternativeName>
        <fullName evidence="16">SEC31-like protein 1</fullName>
    </alternativeName>
    <alternativeName>
        <fullName evidence="15">SEC31-related protein A</fullName>
    </alternativeName>
</protein>
<reference evidence="19" key="2">
    <citation type="submission" date="2025-08" db="UniProtKB">
        <authorList>
            <consortium name="Ensembl"/>
        </authorList>
    </citation>
    <scope>IDENTIFICATION</scope>
</reference>
<evidence type="ECO:0000256" key="10">
    <source>
        <dbReference type="ARBA" id="ARBA00022927"/>
    </source>
</evidence>
<evidence type="ECO:0000313" key="20">
    <source>
        <dbReference type="Proteomes" id="UP000005207"/>
    </source>
</evidence>
<dbReference type="InterPro" id="IPR036322">
    <property type="entry name" value="WD40_repeat_dom_sf"/>
</dbReference>
<dbReference type="CTD" id="22872"/>
<comment type="function">
    <text evidence="13">Component of the coat protein complex II (COPII) which promotes the formation of transport vesicles from the endoplasmic reticulum (ER). The coat has two main functions, the physical deformation of the endoplasmic reticulum membrane into vesicles and the selection of cargo molecules.</text>
</comment>
<evidence type="ECO:0000313" key="19">
    <source>
        <dbReference type="Ensembl" id="ENSONIP00000051317.1"/>
    </source>
</evidence>
<evidence type="ECO:0000256" key="8">
    <source>
        <dbReference type="ARBA" id="ARBA00022824"/>
    </source>
</evidence>
<dbReference type="Pfam" id="PF00400">
    <property type="entry name" value="WD40"/>
    <property type="match status" value="2"/>
</dbReference>
<dbReference type="Gene3D" id="2.130.10.10">
    <property type="entry name" value="YVTN repeat-like/Quinoprotein amine dehydrogenase"/>
    <property type="match status" value="1"/>
</dbReference>
<accession>A0A669CV96</accession>
<dbReference type="PROSITE" id="PS50294">
    <property type="entry name" value="WD_REPEATS_REGION"/>
    <property type="match status" value="1"/>
</dbReference>
<evidence type="ECO:0000256" key="12">
    <source>
        <dbReference type="ARBA" id="ARBA00023329"/>
    </source>
</evidence>
<keyword evidence="8" id="KW-0256">Endoplasmic reticulum</keyword>
<evidence type="ECO:0000256" key="17">
    <source>
        <dbReference type="PROSITE-ProRule" id="PRU00221"/>
    </source>
</evidence>
<reference evidence="20" key="1">
    <citation type="submission" date="2012-01" db="EMBL/GenBank/DDBJ databases">
        <title>The Genome Sequence of Oreochromis niloticus (Nile Tilapia).</title>
        <authorList>
            <consortium name="Broad Institute Genome Assembly Team"/>
            <consortium name="Broad Institute Sequencing Platform"/>
            <person name="Di Palma F."/>
            <person name="Johnson J."/>
            <person name="Lander E.S."/>
            <person name="Lindblad-Toh K."/>
        </authorList>
    </citation>
    <scope>NUCLEOTIDE SEQUENCE [LARGE SCALE GENOMIC DNA]</scope>
</reference>
<dbReference type="GO" id="GO:0030127">
    <property type="term" value="C:COPII vesicle coat"/>
    <property type="evidence" value="ECO:0007669"/>
    <property type="project" value="TreeGrafter"/>
</dbReference>
<keyword evidence="4" id="KW-0813">Transport</keyword>
<dbReference type="GO" id="GO:0070971">
    <property type="term" value="C:endoplasmic reticulum exit site"/>
    <property type="evidence" value="ECO:0007669"/>
    <property type="project" value="TreeGrafter"/>
</dbReference>
<evidence type="ECO:0000256" key="4">
    <source>
        <dbReference type="ARBA" id="ARBA00022448"/>
    </source>
</evidence>
<keyword evidence="7" id="KW-0677">Repeat</keyword>
<evidence type="ECO:0000256" key="3">
    <source>
        <dbReference type="ARBA" id="ARBA00009358"/>
    </source>
</evidence>
<feature type="repeat" description="WD" evidence="17">
    <location>
        <begin position="118"/>
        <end position="154"/>
    </location>
</feature>
<dbReference type="PANTHER" id="PTHR13923">
    <property type="entry name" value="SEC31-RELATED PROTEIN"/>
    <property type="match status" value="1"/>
</dbReference>
<gene>
    <name evidence="19" type="primary">SEC31A</name>
    <name evidence="19" type="synonym">sec31a</name>
</gene>
<evidence type="ECO:0000256" key="16">
    <source>
        <dbReference type="ARBA" id="ARBA00043112"/>
    </source>
</evidence>
<organism evidence="19 20">
    <name type="scientific">Oreochromis niloticus</name>
    <name type="common">Nile tilapia</name>
    <name type="synonym">Tilapia nilotica</name>
    <dbReference type="NCBI Taxonomy" id="8128"/>
    <lineage>
        <taxon>Eukaryota</taxon>
        <taxon>Metazoa</taxon>
        <taxon>Chordata</taxon>
        <taxon>Craniata</taxon>
        <taxon>Vertebrata</taxon>
        <taxon>Euteleostomi</taxon>
        <taxon>Actinopterygii</taxon>
        <taxon>Neopterygii</taxon>
        <taxon>Teleostei</taxon>
        <taxon>Neoteleostei</taxon>
        <taxon>Acanthomorphata</taxon>
        <taxon>Ovalentaria</taxon>
        <taxon>Cichlomorphae</taxon>
        <taxon>Cichliformes</taxon>
        <taxon>Cichlidae</taxon>
        <taxon>African cichlids</taxon>
        <taxon>Pseudocrenilabrinae</taxon>
        <taxon>Oreochromini</taxon>
        <taxon>Oreochromis</taxon>
    </lineage>
</organism>
<dbReference type="GeneTree" id="ENSGT00390000003175"/>
<evidence type="ECO:0000256" key="13">
    <source>
        <dbReference type="ARBA" id="ARBA00025471"/>
    </source>
</evidence>
<evidence type="ECO:0000256" key="5">
    <source>
        <dbReference type="ARBA" id="ARBA00022490"/>
    </source>
</evidence>
<keyword evidence="11" id="KW-0472">Membrane</keyword>
<dbReference type="GO" id="GO:0007029">
    <property type="term" value="P:endoplasmic reticulum organization"/>
    <property type="evidence" value="ECO:0007669"/>
    <property type="project" value="TreeGrafter"/>
</dbReference>
<evidence type="ECO:0000256" key="11">
    <source>
        <dbReference type="ARBA" id="ARBA00023136"/>
    </source>
</evidence>
<dbReference type="FunFam" id="1.20.940.10:FF:000001">
    <property type="entry name" value="Protein transport protein Sec31A isoform A"/>
    <property type="match status" value="1"/>
</dbReference>
<sequence>MKLKEINRTAIQSWSPAQHHPIYLATGTSAQQLDASFSTNASLEFFELDLAEPSLDMKSCGSFSSSHRYHKLVWGPYGMDSQGHPSGVLIAGGENGNVILYDPAKIMSGESDVIIAESDRHTGPVRALDVNPFQTNLVASGGNESEIYIWDMNNFGSPMTPGPKTQPMEDISCVAWNKQVQYILASASPGGRASVWDLRKNDLIIKVSDHSNRMHCSGLAWNPEVATQLVLASEDDRMPVIQMWDLRFATSPLKILEHHSRGILAIAWSVADPELLLSCGKDSRILCWNPNTAEVLYELPTSSQWCFDIQWCPRNPAVLSAAGFDGHIDIYSIMGGSSQAQSQRHADQISNSFGNMDPFGTGQTLPPLQLPQTPATPARVNPLKKPPKWICRPVGASFAFGGKLISLKNTKPNPQQPQQPTSHVVHVSQVVTETAFLKRSNQLQATLSSGNFVDFCQEKIDAAENEFEKTVWSFLKVNFESDIRCKYLELLGYNKEELALKISAALEEQSANPLKVDVPAPATLQPLADLSFMPPADTPEAAFDMIAAVNLQPAAMLDLNSTPEAEEEDTAAPAADPEDALRSEPYANLNQVLPEEEVDENENGEEEEIPLDQEMTASVDEEPIPAETLAPIEVRAPAPTPAGGVNLSISQDVDGLITQALLTGDFEGAVELCLHDNRLADSIILAIAGGPELLEKTQKKYFTKSHSKITKLISAVVMKDWHDILKTCDLQNWKEALAAVMTYAQPEEFSSLCDLLGDRLEASEDANLQSQACLCYICAGNVEKLVSCWTRVQNGHFPLSLQDLVEKVVVLRRAVEQTQRSGPAAIGILLAEKMSQYANLLASQGSLATAITYLPDNSNQVAIQQLRDRLTRALGQQGSAPGASVQTQRAPSQLPAPEVQLRHPYTQVHPTMVPQHTPAAPVPMPTSASDPAQSQYYQPMRAASTVTSWSNQTPTALPNVPPPLQVGSASDQKVEPSNPMYRIPASGTAAAPPVSSLPAYMYSHQYQRPQNGWNDPPALTRAPKKKQVPENYTRPIPITAPIMTPLGTDPQAQPMSSGDPQAMMQGQPGVQVPYSGMQQQLSPPPMNPAMPKTSMEGAPGAPTGDVTQPLQSIPAEKIMKKPIPDEHLVLKTTFEGLIQKCLAVATDPQTKRKLDDANKRLEALYDKLREQTLSPAIVGGLHNIARSIESRSYTEGINIHTHIVSNSNFSETSAFMPVLKVVLTQANKLGI</sequence>
<evidence type="ECO:0000256" key="1">
    <source>
        <dbReference type="ARBA" id="ARBA00004299"/>
    </source>
</evidence>
<keyword evidence="10" id="KW-0653">Protein transport</keyword>
<evidence type="ECO:0000256" key="2">
    <source>
        <dbReference type="ARBA" id="ARBA00004406"/>
    </source>
</evidence>
<reference evidence="19" key="3">
    <citation type="submission" date="2025-09" db="UniProtKB">
        <authorList>
            <consortium name="Ensembl"/>
        </authorList>
    </citation>
    <scope>IDENTIFICATION</scope>
</reference>
<dbReference type="GO" id="GO:0090110">
    <property type="term" value="P:COPII-coated vesicle cargo loading"/>
    <property type="evidence" value="ECO:0007669"/>
    <property type="project" value="TreeGrafter"/>
</dbReference>
<feature type="region of interest" description="Disordered" evidence="18">
    <location>
        <begin position="1079"/>
        <end position="1105"/>
    </location>
</feature>
<feature type="region of interest" description="Disordered" evidence="18">
    <location>
        <begin position="948"/>
        <end position="975"/>
    </location>
</feature>
<evidence type="ECO:0000256" key="7">
    <source>
        <dbReference type="ARBA" id="ARBA00022737"/>
    </source>
</evidence>
<keyword evidence="12" id="KW-0968">Cytoplasmic vesicle</keyword>
<feature type="compositionally biased region" description="Polar residues" evidence="18">
    <location>
        <begin position="874"/>
        <end position="891"/>
    </location>
</feature>
<dbReference type="PANTHER" id="PTHR13923:SF23">
    <property type="entry name" value="PROTEIN TRANSPORT PROTEIN SEC31A"/>
    <property type="match status" value="1"/>
</dbReference>
<evidence type="ECO:0000256" key="9">
    <source>
        <dbReference type="ARBA" id="ARBA00022892"/>
    </source>
</evidence>
<dbReference type="InterPro" id="IPR015943">
    <property type="entry name" value="WD40/YVTN_repeat-like_dom_sf"/>
</dbReference>
<keyword evidence="9" id="KW-0931">ER-Golgi transport</keyword>
<dbReference type="GO" id="GO:0005198">
    <property type="term" value="F:structural molecule activity"/>
    <property type="evidence" value="ECO:0007669"/>
    <property type="project" value="TreeGrafter"/>
</dbReference>